<evidence type="ECO:0000313" key="2">
    <source>
        <dbReference type="Proteomes" id="UP000006054"/>
    </source>
</evidence>
<dbReference type="RefSeq" id="WP_014796198.1">
    <property type="nucleotide sequence ID" value="NC_018018.1"/>
</dbReference>
<protein>
    <submittedName>
        <fullName evidence="1">Uncharacterized protein</fullName>
    </submittedName>
</protein>
<proteinExistence type="predicted"/>
<evidence type="ECO:0000313" key="1">
    <source>
        <dbReference type="EMBL" id="AFM02733.1"/>
    </source>
</evidence>
<name>I4AFJ8_BERLS</name>
<dbReference type="EMBL" id="CP003345">
    <property type="protein sequence ID" value="AFM02733.1"/>
    <property type="molecule type" value="Genomic_DNA"/>
</dbReference>
<dbReference type="Proteomes" id="UP000006054">
    <property type="component" value="Chromosome"/>
</dbReference>
<sequence length="61" mass="7082">MKKNHVELTNEDKKTLQELLNKGSLPNRVHKCGLALQMLDKDMSYQEVQEHLNVNYVSLSK</sequence>
<dbReference type="AlphaFoldDB" id="I4AFJ8"/>
<dbReference type="eggNOG" id="COG3415">
    <property type="taxonomic scope" value="Bacteria"/>
</dbReference>
<keyword evidence="2" id="KW-1185">Reference proteome</keyword>
<dbReference type="OrthoDB" id="1128828at2"/>
<gene>
    <name evidence="1" type="ordered locus">Fleli_0244</name>
</gene>
<organism evidence="1 2">
    <name type="scientific">Bernardetia litoralis (strain ATCC 23117 / DSM 6794 / NBRC 15988 / NCIMB 1366 / Fx l1 / Sio-4)</name>
    <name type="common">Flexibacter litoralis</name>
    <dbReference type="NCBI Taxonomy" id="880071"/>
    <lineage>
        <taxon>Bacteria</taxon>
        <taxon>Pseudomonadati</taxon>
        <taxon>Bacteroidota</taxon>
        <taxon>Cytophagia</taxon>
        <taxon>Cytophagales</taxon>
        <taxon>Bernardetiaceae</taxon>
        <taxon>Bernardetia</taxon>
    </lineage>
</organism>
<reference evidence="2" key="1">
    <citation type="submission" date="2012-06" db="EMBL/GenBank/DDBJ databases">
        <title>The complete genome of Flexibacter litoralis DSM 6794.</title>
        <authorList>
            <person name="Lucas S."/>
            <person name="Copeland A."/>
            <person name="Lapidus A."/>
            <person name="Glavina del Rio T."/>
            <person name="Dalin E."/>
            <person name="Tice H."/>
            <person name="Bruce D."/>
            <person name="Goodwin L."/>
            <person name="Pitluck S."/>
            <person name="Peters L."/>
            <person name="Ovchinnikova G."/>
            <person name="Lu M."/>
            <person name="Kyrpides N."/>
            <person name="Mavromatis K."/>
            <person name="Ivanova N."/>
            <person name="Brettin T."/>
            <person name="Detter J.C."/>
            <person name="Han C."/>
            <person name="Larimer F."/>
            <person name="Land M."/>
            <person name="Hauser L."/>
            <person name="Markowitz V."/>
            <person name="Cheng J.-F."/>
            <person name="Hugenholtz P."/>
            <person name="Woyke T."/>
            <person name="Wu D."/>
            <person name="Spring S."/>
            <person name="Lang E."/>
            <person name="Kopitz M."/>
            <person name="Brambilla E."/>
            <person name="Klenk H.-P."/>
            <person name="Eisen J.A."/>
        </authorList>
    </citation>
    <scope>NUCLEOTIDE SEQUENCE [LARGE SCALE GENOMIC DNA]</scope>
    <source>
        <strain evidence="2">ATCC 23117 / DSM 6794 / NBRC 15988 / NCIMB 1366 / Sio-4</strain>
    </source>
</reference>
<dbReference type="HOGENOM" id="CLU_2915785_0_0_10"/>
<dbReference type="KEGG" id="fli:Fleli_0244"/>
<accession>I4AFJ8</accession>